<gene>
    <name evidence="5" type="ORF">GCM10010994_34750</name>
</gene>
<evidence type="ECO:0000313" key="5">
    <source>
        <dbReference type="EMBL" id="GGC73396.1"/>
    </source>
</evidence>
<keyword evidence="1" id="KW-0328">Glycosyltransferase</keyword>
<evidence type="ECO:0000259" key="3">
    <source>
        <dbReference type="Pfam" id="PF00534"/>
    </source>
</evidence>
<comment type="caution">
    <text evidence="5">The sequence shown here is derived from an EMBL/GenBank/DDBJ whole genome shotgun (WGS) entry which is preliminary data.</text>
</comment>
<dbReference type="InterPro" id="IPR028098">
    <property type="entry name" value="Glyco_trans_4-like_N"/>
</dbReference>
<keyword evidence="6" id="KW-1185">Reference proteome</keyword>
<evidence type="ECO:0000313" key="6">
    <source>
        <dbReference type="Proteomes" id="UP000637002"/>
    </source>
</evidence>
<dbReference type="EMBL" id="BMGG01000006">
    <property type="protein sequence ID" value="GGC73396.1"/>
    <property type="molecule type" value="Genomic_DNA"/>
</dbReference>
<protein>
    <submittedName>
        <fullName evidence="5">Glycosyl transferase</fullName>
    </submittedName>
</protein>
<evidence type="ECO:0000259" key="4">
    <source>
        <dbReference type="Pfam" id="PF13439"/>
    </source>
</evidence>
<evidence type="ECO:0000256" key="2">
    <source>
        <dbReference type="ARBA" id="ARBA00022679"/>
    </source>
</evidence>
<proteinExistence type="predicted"/>
<dbReference type="RefSeq" id="WP_188610450.1">
    <property type="nucleotide sequence ID" value="NZ_BMGG01000006.1"/>
</dbReference>
<feature type="domain" description="Glycosyl transferase family 1" evidence="3">
    <location>
        <begin position="242"/>
        <end position="334"/>
    </location>
</feature>
<dbReference type="PANTHER" id="PTHR12526:SF510">
    <property type="entry name" value="D-INOSITOL 3-PHOSPHATE GLYCOSYLTRANSFERASE"/>
    <property type="match status" value="1"/>
</dbReference>
<keyword evidence="2 5" id="KW-0808">Transferase</keyword>
<dbReference type="PANTHER" id="PTHR12526">
    <property type="entry name" value="GLYCOSYLTRANSFERASE"/>
    <property type="match status" value="1"/>
</dbReference>
<evidence type="ECO:0000256" key="1">
    <source>
        <dbReference type="ARBA" id="ARBA00022676"/>
    </source>
</evidence>
<dbReference type="Pfam" id="PF00534">
    <property type="entry name" value="Glycos_transf_1"/>
    <property type="match status" value="1"/>
</dbReference>
<dbReference type="Pfam" id="PF13439">
    <property type="entry name" value="Glyco_transf_4"/>
    <property type="match status" value="1"/>
</dbReference>
<reference evidence="5" key="1">
    <citation type="journal article" date="2014" name="Int. J. Syst. Evol. Microbiol.">
        <title>Complete genome sequence of Corynebacterium casei LMG S-19264T (=DSM 44701T), isolated from a smear-ripened cheese.</title>
        <authorList>
            <consortium name="US DOE Joint Genome Institute (JGI-PGF)"/>
            <person name="Walter F."/>
            <person name="Albersmeier A."/>
            <person name="Kalinowski J."/>
            <person name="Ruckert C."/>
        </authorList>
    </citation>
    <scope>NUCLEOTIDE SEQUENCE</scope>
    <source>
        <strain evidence="5">CGMCC 1.12919</strain>
    </source>
</reference>
<dbReference type="InterPro" id="IPR001296">
    <property type="entry name" value="Glyco_trans_1"/>
</dbReference>
<dbReference type="Proteomes" id="UP000637002">
    <property type="component" value="Unassembled WGS sequence"/>
</dbReference>
<dbReference type="AlphaFoldDB" id="A0A916XHC5"/>
<feature type="domain" description="Glycosyltransferase subfamily 4-like N-terminal" evidence="4">
    <location>
        <begin position="11"/>
        <end position="176"/>
    </location>
</feature>
<organism evidence="5 6">
    <name type="scientific">Chelatococcus reniformis</name>
    <dbReference type="NCBI Taxonomy" id="1494448"/>
    <lineage>
        <taxon>Bacteria</taxon>
        <taxon>Pseudomonadati</taxon>
        <taxon>Pseudomonadota</taxon>
        <taxon>Alphaproteobacteria</taxon>
        <taxon>Hyphomicrobiales</taxon>
        <taxon>Chelatococcaceae</taxon>
        <taxon>Chelatococcus</taxon>
    </lineage>
</organism>
<sequence length="361" mass="38397">MRIVMSVDTLGGGWTRSLDLARALAPQGVETTFAILGPQPTPAQDAAMRAVPGLKSMVTNAPIDWLAADESDVEAASHAVARFANIIDPDIVHLGSPLMAGFGHFHAPTVVACDPSAVIAWKVDNSPERPLAPWRHELTARGYDAATALVAATAALAERTAEAFDLPRLPAVVPSGRRPPRPGGPAHPVRDFALVAAHAWDVGENIWVLNRAAGRTQVPLMVAGPREHIDGSAVDFGNLWSLGPMPEGELARWLEAAPVFVSSALCESECTPVLEAAHMACALVLSDRPTFRETWNDAAVFVDPGDDAGFAHAIDSLIGDPDRCRQMAKLARQRALTYTAEARASALLGIYQSVGRRREAA</sequence>
<dbReference type="SUPFAM" id="SSF53756">
    <property type="entry name" value="UDP-Glycosyltransferase/glycogen phosphorylase"/>
    <property type="match status" value="1"/>
</dbReference>
<name>A0A916XHC5_9HYPH</name>
<dbReference type="GO" id="GO:0016757">
    <property type="term" value="F:glycosyltransferase activity"/>
    <property type="evidence" value="ECO:0007669"/>
    <property type="project" value="UniProtKB-KW"/>
</dbReference>
<accession>A0A916XHC5</accession>
<dbReference type="Gene3D" id="3.40.50.2000">
    <property type="entry name" value="Glycogen Phosphorylase B"/>
    <property type="match status" value="2"/>
</dbReference>
<reference evidence="5" key="2">
    <citation type="submission" date="2020-09" db="EMBL/GenBank/DDBJ databases">
        <authorList>
            <person name="Sun Q."/>
            <person name="Zhou Y."/>
        </authorList>
    </citation>
    <scope>NUCLEOTIDE SEQUENCE</scope>
    <source>
        <strain evidence="5">CGMCC 1.12919</strain>
    </source>
</reference>